<evidence type="ECO:0000256" key="9">
    <source>
        <dbReference type="HAMAP-Rule" id="MF_00474"/>
    </source>
</evidence>
<dbReference type="Pfam" id="PF01241">
    <property type="entry name" value="PSI_PSAK"/>
    <property type="match status" value="1"/>
</dbReference>
<dbReference type="NCBIfam" id="TIGR03049">
    <property type="entry name" value="PS_I_psaK"/>
    <property type="match status" value="1"/>
</dbReference>
<dbReference type="EMBL" id="JYFQ01000125">
    <property type="protein sequence ID" value="KKZ11926.1"/>
    <property type="molecule type" value="Genomic_DNA"/>
</dbReference>
<dbReference type="Proteomes" id="UP000035037">
    <property type="component" value="Unassembled WGS sequence"/>
</dbReference>
<dbReference type="STRING" id="431041.FLM9_605"/>
<keyword evidence="7 9" id="KW-0793">Thylakoid</keyword>
<evidence type="ECO:0000313" key="11">
    <source>
        <dbReference type="Proteomes" id="UP000035037"/>
    </source>
</evidence>
<evidence type="ECO:0000256" key="8">
    <source>
        <dbReference type="ARBA" id="ARBA00023136"/>
    </source>
</evidence>
<keyword evidence="8 9" id="KW-0472">Membrane</keyword>
<comment type="subcellular location">
    <subcellularLocation>
        <location evidence="9">Cellular thylakoid membrane</location>
        <topology evidence="9">Multi-pass membrane protein</topology>
    </subcellularLocation>
    <subcellularLocation>
        <location evidence="1">Membrane</location>
        <topology evidence="1">Multi-pass membrane protein</topology>
    </subcellularLocation>
</comment>
<reference evidence="10 11" key="1">
    <citation type="submission" date="2015-02" db="EMBL/GenBank/DDBJ databases">
        <authorList>
            <person name="Slaby B."/>
            <person name="Hentschel U."/>
        </authorList>
    </citation>
    <scope>NUCLEOTIDE SEQUENCE [LARGE SCALE GENOMIC DNA]</scope>
    <source>
        <strain evidence="10">15L</strain>
    </source>
</reference>
<evidence type="ECO:0000256" key="3">
    <source>
        <dbReference type="ARBA" id="ARBA00022531"/>
    </source>
</evidence>
<proteinExistence type="inferred from homology"/>
<comment type="similarity">
    <text evidence="2 9">Belongs to the PsaG/PsaK family.</text>
</comment>
<dbReference type="Gene3D" id="1.20.860.20">
    <property type="entry name" value="Photosystem I PsaK, reaction centre"/>
    <property type="match status" value="1"/>
</dbReference>
<feature type="transmembrane region" description="Helical" evidence="9">
    <location>
        <begin position="20"/>
        <end position="48"/>
    </location>
</feature>
<protein>
    <recommendedName>
        <fullName evidence="9">Photosystem I reaction center subunit PsaK</fullName>
    </recommendedName>
    <alternativeName>
        <fullName evidence="9">Photosystem I subunit X</fullName>
    </alternativeName>
</protein>
<evidence type="ECO:0000256" key="6">
    <source>
        <dbReference type="ARBA" id="ARBA00022989"/>
    </source>
</evidence>
<keyword evidence="4 9" id="KW-0812">Transmembrane</keyword>
<dbReference type="PATRIC" id="fig|1608419.3.peg.324"/>
<keyword evidence="5 9" id="KW-0603">Photosystem I</keyword>
<dbReference type="GO" id="GO:0009522">
    <property type="term" value="C:photosystem I"/>
    <property type="evidence" value="ECO:0007669"/>
    <property type="project" value="UniProtKB-KW"/>
</dbReference>
<evidence type="ECO:0000313" key="10">
    <source>
        <dbReference type="EMBL" id="KKZ11926.1"/>
    </source>
</evidence>
<evidence type="ECO:0000256" key="5">
    <source>
        <dbReference type="ARBA" id="ARBA00022836"/>
    </source>
</evidence>
<dbReference type="InterPro" id="IPR017492">
    <property type="entry name" value="PSI_PsaK"/>
</dbReference>
<organism evidence="10 11">
    <name type="scientific">Candidatus Synechococcus spongiarum 15L</name>
    <dbReference type="NCBI Taxonomy" id="1608419"/>
    <lineage>
        <taxon>Bacteria</taxon>
        <taxon>Bacillati</taxon>
        <taxon>Cyanobacteriota</taxon>
        <taxon>Cyanophyceae</taxon>
        <taxon>Synechococcales</taxon>
        <taxon>Synechococcaceae</taxon>
        <taxon>Synechococcus</taxon>
    </lineage>
</organism>
<keyword evidence="6 9" id="KW-1133">Transmembrane helix</keyword>
<dbReference type="GO" id="GO:0015979">
    <property type="term" value="P:photosynthesis"/>
    <property type="evidence" value="ECO:0007669"/>
    <property type="project" value="UniProtKB-UniRule"/>
</dbReference>
<dbReference type="InterPro" id="IPR035982">
    <property type="entry name" value="PSI_centre_PsaK_sf"/>
</dbReference>
<gene>
    <name evidence="9" type="primary">psaK</name>
    <name evidence="10" type="ORF">TQ37_06235</name>
</gene>
<feature type="transmembrane region" description="Helical" evidence="9">
    <location>
        <begin position="68"/>
        <end position="92"/>
    </location>
</feature>
<evidence type="ECO:0000256" key="1">
    <source>
        <dbReference type="ARBA" id="ARBA00004141"/>
    </source>
</evidence>
<dbReference type="InterPro" id="IPR000549">
    <property type="entry name" value="PSI_PsaG/PsaK"/>
</dbReference>
<name>A0A0G8AV69_9SYNE</name>
<dbReference type="SUPFAM" id="SSF81563">
    <property type="entry name" value="Photosystem I reaction center subunit X, PsaK"/>
    <property type="match status" value="1"/>
</dbReference>
<evidence type="ECO:0000256" key="2">
    <source>
        <dbReference type="ARBA" id="ARBA00006458"/>
    </source>
</evidence>
<keyword evidence="3 9" id="KW-0602">Photosynthesis</keyword>
<dbReference type="GO" id="GO:0031676">
    <property type="term" value="C:plasma membrane-derived thylakoid membrane"/>
    <property type="evidence" value="ECO:0007669"/>
    <property type="project" value="UniProtKB-SubCell"/>
</dbReference>
<reference evidence="10 11" key="2">
    <citation type="submission" date="2015-05" db="EMBL/GenBank/DDBJ databases">
        <title>Lifestyle Evolution in Cyanobacterial Symbionts of Sponges.</title>
        <authorList>
            <person name="Burgsdorf I."/>
            <person name="Slaby B.M."/>
            <person name="Handley K.M."/>
            <person name="Haber M."/>
            <person name="Blom J."/>
            <person name="Marshall C.W."/>
            <person name="Gilbert J.A."/>
            <person name="Hentschel U."/>
            <person name="Steindler L."/>
        </authorList>
    </citation>
    <scope>NUCLEOTIDE SEQUENCE [LARGE SCALE GENOMIC DNA]</scope>
    <source>
        <strain evidence="10">15L</strain>
    </source>
</reference>
<dbReference type="InterPro" id="IPR037101">
    <property type="entry name" value="PSI_PsaK_bact"/>
</dbReference>
<dbReference type="AlphaFoldDB" id="A0A0G8AV69"/>
<sequence length="101" mass="10255">MSQHLVPTICWRTRILIESLFALTPATVTWTPAVGMVMLACNVVAIAIGKATIQKPDVGPAMPGDARFFGGFGAGAVLGTASLGHVLGIGAIQGLAAQGLL</sequence>
<accession>A0A0G8AV69</accession>
<comment type="caution">
    <text evidence="10">The sequence shown here is derived from an EMBL/GenBank/DDBJ whole genome shotgun (WGS) entry which is preliminary data.</text>
</comment>
<evidence type="ECO:0000256" key="4">
    <source>
        <dbReference type="ARBA" id="ARBA00022692"/>
    </source>
</evidence>
<evidence type="ECO:0000256" key="7">
    <source>
        <dbReference type="ARBA" id="ARBA00023078"/>
    </source>
</evidence>
<dbReference type="HAMAP" id="MF_00474">
    <property type="entry name" value="PSI_PsaK"/>
    <property type="match status" value="1"/>
</dbReference>